<dbReference type="OrthoDB" id="2042447at2"/>
<reference evidence="2 3" key="1">
    <citation type="submission" date="2016-11" db="EMBL/GenBank/DDBJ databases">
        <authorList>
            <person name="Jaros S."/>
            <person name="Januszkiewicz K."/>
            <person name="Wedrychowicz H."/>
        </authorList>
    </citation>
    <scope>NUCLEOTIDE SEQUENCE [LARGE SCALE GENOMIC DNA]</scope>
    <source>
        <strain evidence="2 3">DSM 15929</strain>
    </source>
</reference>
<keyword evidence="1" id="KW-0812">Transmembrane</keyword>
<evidence type="ECO:0008006" key="4">
    <source>
        <dbReference type="Google" id="ProtNLM"/>
    </source>
</evidence>
<keyword evidence="1" id="KW-0472">Membrane</keyword>
<dbReference type="EMBL" id="FRAC01000020">
    <property type="protein sequence ID" value="SHK94348.1"/>
    <property type="molecule type" value="Genomic_DNA"/>
</dbReference>
<keyword evidence="3" id="KW-1185">Reference proteome</keyword>
<proteinExistence type="predicted"/>
<dbReference type="STRING" id="1121322.SAMN02745136_03719"/>
<feature type="transmembrane region" description="Helical" evidence="1">
    <location>
        <begin position="150"/>
        <end position="173"/>
    </location>
</feature>
<keyword evidence="1" id="KW-1133">Transmembrane helix</keyword>
<evidence type="ECO:0000313" key="3">
    <source>
        <dbReference type="Proteomes" id="UP000184386"/>
    </source>
</evidence>
<organism evidence="2 3">
    <name type="scientific">Anaerocolumna jejuensis DSM 15929</name>
    <dbReference type="NCBI Taxonomy" id="1121322"/>
    <lineage>
        <taxon>Bacteria</taxon>
        <taxon>Bacillati</taxon>
        <taxon>Bacillota</taxon>
        <taxon>Clostridia</taxon>
        <taxon>Lachnospirales</taxon>
        <taxon>Lachnospiraceae</taxon>
        <taxon>Anaerocolumna</taxon>
    </lineage>
</organism>
<evidence type="ECO:0000313" key="2">
    <source>
        <dbReference type="EMBL" id="SHK94348.1"/>
    </source>
</evidence>
<gene>
    <name evidence="2" type="ORF">SAMN02745136_03719</name>
</gene>
<sequence length="250" mass="27947">MLKLMKYELRKQAFSKLIILIVAMLGELIFFTGLILDHQNTMGLAIGLLSMFTMGAMFFIAFESIITYHNDLKQKQSYMLFLTPRSTYSIVGAKVISSGLQIILAGLGFALIFAVDGAALLARYSSIKEIRDLIRHFFSMQYNIDIDSKLVVLVILTLLISWISTITLAYFSITLSTTFLADKKGKGFISFLIFILLEFVIAKLTDLITGIPNLSRSEGDVLLLSIVFYAVMTAVTYLATAWMLDKKVSV</sequence>
<feature type="transmembrane region" description="Helical" evidence="1">
    <location>
        <begin position="188"/>
        <end position="209"/>
    </location>
</feature>
<dbReference type="RefSeq" id="WP_073278343.1">
    <property type="nucleotide sequence ID" value="NZ_FRAC01000020.1"/>
</dbReference>
<accession>A0A1M6WKV3</accession>
<feature type="transmembrane region" description="Helical" evidence="1">
    <location>
        <begin position="221"/>
        <end position="244"/>
    </location>
</feature>
<feature type="transmembrane region" description="Helical" evidence="1">
    <location>
        <begin position="42"/>
        <end position="66"/>
    </location>
</feature>
<name>A0A1M6WKV3_9FIRM</name>
<evidence type="ECO:0000256" key="1">
    <source>
        <dbReference type="SAM" id="Phobius"/>
    </source>
</evidence>
<protein>
    <recommendedName>
        <fullName evidence="4">ABC-2 family transporter protein</fullName>
    </recommendedName>
</protein>
<dbReference type="Proteomes" id="UP000184386">
    <property type="component" value="Unassembled WGS sequence"/>
</dbReference>
<feature type="transmembrane region" description="Helical" evidence="1">
    <location>
        <begin position="13"/>
        <end position="36"/>
    </location>
</feature>
<dbReference type="AlphaFoldDB" id="A0A1M6WKV3"/>